<dbReference type="Proteomes" id="UP000245697">
    <property type="component" value="Unassembled WGS sequence"/>
</dbReference>
<dbReference type="EMBL" id="QGGR01000009">
    <property type="protein sequence ID" value="PWK46609.1"/>
    <property type="molecule type" value="Genomic_DNA"/>
</dbReference>
<name>A0A316FDW6_9ACTN</name>
<dbReference type="Gene3D" id="1.10.287.1060">
    <property type="entry name" value="ESAT-6-like"/>
    <property type="match status" value="1"/>
</dbReference>
<evidence type="ECO:0000313" key="1">
    <source>
        <dbReference type="EMBL" id="PWK46609.1"/>
    </source>
</evidence>
<proteinExistence type="predicted"/>
<gene>
    <name evidence="1" type="ORF">BC793_109178</name>
</gene>
<comment type="caution">
    <text evidence="1">The sequence shown here is derived from an EMBL/GenBank/DDBJ whole genome shotgun (WGS) entry which is preliminary data.</text>
</comment>
<dbReference type="OrthoDB" id="4247883at2"/>
<dbReference type="RefSeq" id="WP_109594995.1">
    <property type="nucleotide sequence ID" value="NZ_BONA01000052.1"/>
</dbReference>
<protein>
    <submittedName>
        <fullName evidence="1">Uncharacterized protein</fullName>
    </submittedName>
</protein>
<evidence type="ECO:0000313" key="2">
    <source>
        <dbReference type="Proteomes" id="UP000245697"/>
    </source>
</evidence>
<keyword evidence="2" id="KW-1185">Reference proteome</keyword>
<organism evidence="1 2">
    <name type="scientific">Actinoplanes xinjiangensis</name>
    <dbReference type="NCBI Taxonomy" id="512350"/>
    <lineage>
        <taxon>Bacteria</taxon>
        <taxon>Bacillati</taxon>
        <taxon>Actinomycetota</taxon>
        <taxon>Actinomycetes</taxon>
        <taxon>Micromonosporales</taxon>
        <taxon>Micromonosporaceae</taxon>
        <taxon>Actinoplanes</taxon>
    </lineage>
</organism>
<reference evidence="1 2" key="1">
    <citation type="submission" date="2018-05" db="EMBL/GenBank/DDBJ databases">
        <title>Genomic Encyclopedia of Archaeal and Bacterial Type Strains, Phase II (KMG-II): from individual species to whole genera.</title>
        <authorList>
            <person name="Goeker M."/>
        </authorList>
    </citation>
    <scope>NUCLEOTIDE SEQUENCE [LARGE SCALE GENOMIC DNA]</scope>
    <source>
        <strain evidence="1 2">DSM 45184</strain>
    </source>
</reference>
<accession>A0A316FDW6</accession>
<dbReference type="AlphaFoldDB" id="A0A316FDW6"/>
<sequence>MNVRVHLDPQTVAAAGSALAGIAQRMADDIAALETTVTGPAAPWGDDESGSMFALAYQSVLGHALQALGSHVQQIGEAAIDLHTQARAIAAVDAEAAARLTAEPVTATAPAASRPGSPS</sequence>